<keyword evidence="7" id="KW-1185">Reference proteome</keyword>
<accession>A0A2U3P6F3</accession>
<feature type="DNA-binding region" description="H-T-H motif" evidence="4">
    <location>
        <begin position="38"/>
        <end position="57"/>
    </location>
</feature>
<keyword evidence="3" id="KW-0804">Transcription</keyword>
<sequence>MPRTQLGRPVGASGEETRQRIIVATMRCVAQVGYSRATIREIARMADVTSASLYNYFPNKSELINATIAARADAAMPRLRKAAEGAGDIVDRIEAVLDECGALMREYPDLAAFEWAIRAENASTGQRREAEGFETFRDIIEQAVADAHRRGELGDHPDPRGAVEAVYALIYGLTELAATMVPEDYQAALSSAKVLVRGTLFSRS</sequence>
<evidence type="ECO:0000259" key="5">
    <source>
        <dbReference type="PROSITE" id="PS50977"/>
    </source>
</evidence>
<dbReference type="Pfam" id="PF00440">
    <property type="entry name" value="TetR_N"/>
    <property type="match status" value="1"/>
</dbReference>
<keyword evidence="1" id="KW-0805">Transcription regulation</keyword>
<dbReference type="PANTHER" id="PTHR30055">
    <property type="entry name" value="HTH-TYPE TRANSCRIPTIONAL REGULATOR RUTR"/>
    <property type="match status" value="1"/>
</dbReference>
<dbReference type="PROSITE" id="PS50977">
    <property type="entry name" value="HTH_TETR_2"/>
    <property type="match status" value="1"/>
</dbReference>
<evidence type="ECO:0000256" key="2">
    <source>
        <dbReference type="ARBA" id="ARBA00023125"/>
    </source>
</evidence>
<dbReference type="EMBL" id="FUEZ01000003">
    <property type="protein sequence ID" value="SPM39342.1"/>
    <property type="molecule type" value="Genomic_DNA"/>
</dbReference>
<dbReference type="GO" id="GO:0000976">
    <property type="term" value="F:transcription cis-regulatory region binding"/>
    <property type="evidence" value="ECO:0007669"/>
    <property type="project" value="TreeGrafter"/>
</dbReference>
<dbReference type="InterPro" id="IPR023772">
    <property type="entry name" value="DNA-bd_HTH_TetR-type_CS"/>
</dbReference>
<name>A0A2U3P6F3_9MYCO</name>
<evidence type="ECO:0000313" key="7">
    <source>
        <dbReference type="Proteomes" id="UP000240424"/>
    </source>
</evidence>
<dbReference type="AlphaFoldDB" id="A0A2U3P6F3"/>
<dbReference type="InterPro" id="IPR009057">
    <property type="entry name" value="Homeodomain-like_sf"/>
</dbReference>
<reference evidence="6 7" key="1">
    <citation type="submission" date="2017-01" db="EMBL/GenBank/DDBJ databases">
        <authorList>
            <consortium name="Urmite Genomes"/>
        </authorList>
    </citation>
    <scope>NUCLEOTIDE SEQUENCE [LARGE SCALE GENOMIC DNA]</scope>
    <source>
        <strain evidence="6 7">AB215</strain>
    </source>
</reference>
<dbReference type="InterPro" id="IPR036271">
    <property type="entry name" value="Tet_transcr_reg_TetR-rel_C_sf"/>
</dbReference>
<dbReference type="SUPFAM" id="SSF48498">
    <property type="entry name" value="Tetracyclin repressor-like, C-terminal domain"/>
    <property type="match status" value="1"/>
</dbReference>
<dbReference type="GO" id="GO:0003700">
    <property type="term" value="F:DNA-binding transcription factor activity"/>
    <property type="evidence" value="ECO:0007669"/>
    <property type="project" value="TreeGrafter"/>
</dbReference>
<dbReference type="InterPro" id="IPR050109">
    <property type="entry name" value="HTH-type_TetR-like_transc_reg"/>
</dbReference>
<dbReference type="PANTHER" id="PTHR30055:SF234">
    <property type="entry name" value="HTH-TYPE TRANSCRIPTIONAL REGULATOR BETI"/>
    <property type="match status" value="1"/>
</dbReference>
<dbReference type="Gene3D" id="1.10.357.10">
    <property type="entry name" value="Tetracycline Repressor, domain 2"/>
    <property type="match status" value="1"/>
</dbReference>
<gene>
    <name evidence="6" type="ORF">MNAB215_1524</name>
</gene>
<evidence type="ECO:0000256" key="1">
    <source>
        <dbReference type="ARBA" id="ARBA00023015"/>
    </source>
</evidence>
<protein>
    <submittedName>
        <fullName evidence="6">TetR family transcriptional regulator</fullName>
    </submittedName>
</protein>
<dbReference type="PROSITE" id="PS01081">
    <property type="entry name" value="HTH_TETR_1"/>
    <property type="match status" value="1"/>
</dbReference>
<proteinExistence type="predicted"/>
<feature type="domain" description="HTH tetR-type" evidence="5">
    <location>
        <begin position="15"/>
        <end position="75"/>
    </location>
</feature>
<dbReference type="OrthoDB" id="3426391at2"/>
<dbReference type="InterPro" id="IPR001647">
    <property type="entry name" value="HTH_TetR"/>
</dbReference>
<dbReference type="SUPFAM" id="SSF46689">
    <property type="entry name" value="Homeodomain-like"/>
    <property type="match status" value="1"/>
</dbReference>
<dbReference type="STRING" id="1841861.GCA_900157365_05727"/>
<evidence type="ECO:0000313" key="6">
    <source>
        <dbReference type="EMBL" id="SPM39342.1"/>
    </source>
</evidence>
<evidence type="ECO:0000256" key="3">
    <source>
        <dbReference type="ARBA" id="ARBA00023163"/>
    </source>
</evidence>
<dbReference type="PRINTS" id="PR00455">
    <property type="entry name" value="HTHTETR"/>
</dbReference>
<organism evidence="6 7">
    <name type="scientific">Mycobacterium numidiamassiliense</name>
    <dbReference type="NCBI Taxonomy" id="1841861"/>
    <lineage>
        <taxon>Bacteria</taxon>
        <taxon>Bacillati</taxon>
        <taxon>Actinomycetota</taxon>
        <taxon>Actinomycetes</taxon>
        <taxon>Mycobacteriales</taxon>
        <taxon>Mycobacteriaceae</taxon>
        <taxon>Mycobacterium</taxon>
    </lineage>
</organism>
<dbReference type="RefSeq" id="WP_077078157.1">
    <property type="nucleotide sequence ID" value="NZ_FUEZ01000003.1"/>
</dbReference>
<evidence type="ECO:0000256" key="4">
    <source>
        <dbReference type="PROSITE-ProRule" id="PRU00335"/>
    </source>
</evidence>
<dbReference type="Proteomes" id="UP000240424">
    <property type="component" value="Unassembled WGS sequence"/>
</dbReference>
<keyword evidence="2 4" id="KW-0238">DNA-binding</keyword>